<dbReference type="InterPro" id="IPR052050">
    <property type="entry name" value="SecEffector_AnkRepeat"/>
</dbReference>
<evidence type="ECO:0000313" key="1">
    <source>
        <dbReference type="EMBL" id="KDO28668.1"/>
    </source>
</evidence>
<organism evidence="1 2">
    <name type="scientific">Saprolegnia parasitica (strain CBS 223.65)</name>
    <dbReference type="NCBI Taxonomy" id="695850"/>
    <lineage>
        <taxon>Eukaryota</taxon>
        <taxon>Sar</taxon>
        <taxon>Stramenopiles</taxon>
        <taxon>Oomycota</taxon>
        <taxon>Saprolegniomycetes</taxon>
        <taxon>Saprolegniales</taxon>
        <taxon>Saprolegniaceae</taxon>
        <taxon>Saprolegnia</taxon>
    </lineage>
</organism>
<dbReference type="AlphaFoldDB" id="A0A067CDX8"/>
<dbReference type="OrthoDB" id="194358at2759"/>
<dbReference type="OMA" id="WDATVEN"/>
<gene>
    <name evidence="1" type="ORF">SPRG_06522</name>
</gene>
<protein>
    <submittedName>
        <fullName evidence="1">Uncharacterized protein</fullName>
    </submittedName>
</protein>
<dbReference type="Proteomes" id="UP000030745">
    <property type="component" value="Unassembled WGS sequence"/>
</dbReference>
<dbReference type="Gene3D" id="1.25.40.20">
    <property type="entry name" value="Ankyrin repeat-containing domain"/>
    <property type="match status" value="1"/>
</dbReference>
<proteinExistence type="predicted"/>
<dbReference type="PANTHER" id="PTHR46586">
    <property type="entry name" value="ANKYRIN REPEAT-CONTAINING PROTEIN"/>
    <property type="match status" value="1"/>
</dbReference>
<dbReference type="EMBL" id="KK583210">
    <property type="protein sequence ID" value="KDO28668.1"/>
    <property type="molecule type" value="Genomic_DNA"/>
</dbReference>
<dbReference type="Pfam" id="PF12796">
    <property type="entry name" value="Ank_2"/>
    <property type="match status" value="1"/>
</dbReference>
<dbReference type="InterPro" id="IPR036770">
    <property type="entry name" value="Ankyrin_rpt-contain_sf"/>
</dbReference>
<dbReference type="RefSeq" id="XP_012200727.1">
    <property type="nucleotide sequence ID" value="XM_012345337.1"/>
</dbReference>
<dbReference type="KEGG" id="spar:SPRG_06522"/>
<dbReference type="SUPFAM" id="SSF48403">
    <property type="entry name" value="Ankyrin repeat"/>
    <property type="match status" value="1"/>
</dbReference>
<dbReference type="VEuPathDB" id="FungiDB:SPRG_06522"/>
<dbReference type="GeneID" id="24128868"/>
<accession>A0A067CDX8</accession>
<dbReference type="STRING" id="695850.A0A067CDX8"/>
<reference evidence="1 2" key="1">
    <citation type="journal article" date="2013" name="PLoS Genet.">
        <title>Distinctive expansion of potential virulence genes in the genome of the oomycete fish pathogen Saprolegnia parasitica.</title>
        <authorList>
            <person name="Jiang R.H."/>
            <person name="de Bruijn I."/>
            <person name="Haas B.J."/>
            <person name="Belmonte R."/>
            <person name="Lobach L."/>
            <person name="Christie J."/>
            <person name="van den Ackerveken G."/>
            <person name="Bottin A."/>
            <person name="Bulone V."/>
            <person name="Diaz-Moreno S.M."/>
            <person name="Dumas B."/>
            <person name="Fan L."/>
            <person name="Gaulin E."/>
            <person name="Govers F."/>
            <person name="Grenville-Briggs L.J."/>
            <person name="Horner N.R."/>
            <person name="Levin J.Z."/>
            <person name="Mammella M."/>
            <person name="Meijer H.J."/>
            <person name="Morris P."/>
            <person name="Nusbaum C."/>
            <person name="Oome S."/>
            <person name="Phillips A.J."/>
            <person name="van Rooyen D."/>
            <person name="Rzeszutek E."/>
            <person name="Saraiva M."/>
            <person name="Secombes C.J."/>
            <person name="Seidl M.F."/>
            <person name="Snel B."/>
            <person name="Stassen J.H."/>
            <person name="Sykes S."/>
            <person name="Tripathy S."/>
            <person name="van den Berg H."/>
            <person name="Vega-Arreguin J.C."/>
            <person name="Wawra S."/>
            <person name="Young S.K."/>
            <person name="Zeng Q."/>
            <person name="Dieguez-Uribeondo J."/>
            <person name="Russ C."/>
            <person name="Tyler B.M."/>
            <person name="van West P."/>
        </authorList>
    </citation>
    <scope>NUCLEOTIDE SEQUENCE [LARGE SCALE GENOMIC DNA]</scope>
    <source>
        <strain evidence="1 2">CBS 223.65</strain>
    </source>
</reference>
<sequence>MPATFTRTILGQPEIASIVFAFQFGVYEDVRPAFRACDELVEFVVEPDDNVYACDASFPEAFAPTPSGRTRDDRLPLHMAIARGCGQLTKRMLGCRPDLASEGAIRLAIGESRLEIADFLLTRRATVPQLYRRVDTGATDISQCPSIWMSGILDRDDARGVELLQRFDLRRDDDFFHDIAHAVNYATVENLTLVLDAFPWLTSAPRLDNVAARGFLPLVRSLHARGVACSTSAMDAAASNGHVDVVEFLHVNRTEGCTTKALNGAISNGHLDVARFLIENRTEGASINILNTAAGNGHLHVVEYLHSLGTFDCTTDAVNKAAAGGHLDVVQFLLTHRREGCTRDMVVRNALKSGHLRTAKYLLSLDYPFPTGEIDFDADIYDKPEMLDVLRLVMDHGQPWHEDWVGNACAMNNVPLVAFLLKQQDARCGPGALETAIVAQAMDVVRYLLANCTTPVSLAALEWALSHCSRDLLSQMLLRHPELRDDELLREASSGHNTEAMRYLLPAGIGKPRECLVEIAGRREHVTASKLLLPYCMGVANYLDNIIFLLDLLALSDRRRATMLQLITSELTYQGRKASQTMQLAPSVATLASTLLEAGEVVDWALALVIGHLYATVSADELAKWTSMVRDVELTARLTRHYSMPQRSTSDME</sequence>
<dbReference type="PANTHER" id="PTHR46586:SF3">
    <property type="entry name" value="ANKYRIN REPEAT-CONTAINING PROTEIN"/>
    <property type="match status" value="1"/>
</dbReference>
<evidence type="ECO:0000313" key="2">
    <source>
        <dbReference type="Proteomes" id="UP000030745"/>
    </source>
</evidence>
<keyword evidence="2" id="KW-1185">Reference proteome</keyword>
<name>A0A067CDX8_SAPPC</name>
<dbReference type="InterPro" id="IPR002110">
    <property type="entry name" value="Ankyrin_rpt"/>
</dbReference>